<evidence type="ECO:0000313" key="2">
    <source>
        <dbReference type="Proteomes" id="UP000831701"/>
    </source>
</evidence>
<protein>
    <submittedName>
        <fullName evidence="1">Uncharacterized protein</fullName>
    </submittedName>
</protein>
<gene>
    <name evidence="1" type="ORF">L3Q82_021928</name>
</gene>
<reference evidence="1" key="1">
    <citation type="submission" date="2022-04" db="EMBL/GenBank/DDBJ databases">
        <title>Jade perch genome.</title>
        <authorList>
            <person name="Chao B."/>
        </authorList>
    </citation>
    <scope>NUCLEOTIDE SEQUENCE</scope>
    <source>
        <strain evidence="1">CB-2022</strain>
    </source>
</reference>
<name>A0ACB8WZZ7_9TELE</name>
<comment type="caution">
    <text evidence="1">The sequence shown here is derived from an EMBL/GenBank/DDBJ whole genome shotgun (WGS) entry which is preliminary data.</text>
</comment>
<keyword evidence="2" id="KW-1185">Reference proteome</keyword>
<sequence>MAASCTTLNHKVLQRVLKTAQHIIRTELLSTEDLYTQQCRKKANKIIKDPSHPSHKLFCLLPSGHQFCSRLRDSFIPQGHKIFELSSQHHHFFHSTITLSYCIFYCISL</sequence>
<accession>A0ACB8WZZ7</accession>
<evidence type="ECO:0000313" key="1">
    <source>
        <dbReference type="EMBL" id="KAI3373380.1"/>
    </source>
</evidence>
<dbReference type="EMBL" id="CM041534">
    <property type="protein sequence ID" value="KAI3373380.1"/>
    <property type="molecule type" value="Genomic_DNA"/>
</dbReference>
<dbReference type="Proteomes" id="UP000831701">
    <property type="component" value="Chromosome 4"/>
</dbReference>
<organism evidence="1 2">
    <name type="scientific">Scortum barcoo</name>
    <name type="common">barcoo grunter</name>
    <dbReference type="NCBI Taxonomy" id="214431"/>
    <lineage>
        <taxon>Eukaryota</taxon>
        <taxon>Metazoa</taxon>
        <taxon>Chordata</taxon>
        <taxon>Craniata</taxon>
        <taxon>Vertebrata</taxon>
        <taxon>Euteleostomi</taxon>
        <taxon>Actinopterygii</taxon>
        <taxon>Neopterygii</taxon>
        <taxon>Teleostei</taxon>
        <taxon>Neoteleostei</taxon>
        <taxon>Acanthomorphata</taxon>
        <taxon>Eupercaria</taxon>
        <taxon>Centrarchiformes</taxon>
        <taxon>Terapontoidei</taxon>
        <taxon>Terapontidae</taxon>
        <taxon>Scortum</taxon>
    </lineage>
</organism>
<proteinExistence type="predicted"/>